<keyword evidence="4" id="KW-0145">Chemotaxis</keyword>
<dbReference type="SMART" id="SM00073">
    <property type="entry name" value="HPT"/>
    <property type="match status" value="1"/>
</dbReference>
<dbReference type="InterPro" id="IPR002545">
    <property type="entry name" value="CheW-lke_dom"/>
</dbReference>
<evidence type="ECO:0000259" key="17">
    <source>
        <dbReference type="PROSITE" id="PS50894"/>
    </source>
</evidence>
<dbReference type="SMART" id="SM01231">
    <property type="entry name" value="H-kinase_dim"/>
    <property type="match status" value="1"/>
</dbReference>
<feature type="coiled-coil region" evidence="13">
    <location>
        <begin position="407"/>
        <end position="434"/>
    </location>
</feature>
<gene>
    <name evidence="18" type="ORF">EPA86_00610</name>
</gene>
<evidence type="ECO:0000313" key="19">
    <source>
        <dbReference type="Proteomes" id="UP000315303"/>
    </source>
</evidence>
<accession>A0A502LAH0</accession>
<dbReference type="InterPro" id="IPR005467">
    <property type="entry name" value="His_kinase_dom"/>
</dbReference>
<dbReference type="Gene3D" id="1.20.120.160">
    <property type="entry name" value="HPT domain"/>
    <property type="match status" value="1"/>
</dbReference>
<dbReference type="FunFam" id="3.30.565.10:FF:000016">
    <property type="entry name" value="Chemotaxis protein CheA, putative"/>
    <property type="match status" value="1"/>
</dbReference>
<dbReference type="PANTHER" id="PTHR43395:SF10">
    <property type="entry name" value="CHEMOTAXIS PROTEIN CHEA"/>
    <property type="match status" value="1"/>
</dbReference>
<dbReference type="CDD" id="cd00088">
    <property type="entry name" value="HPT"/>
    <property type="match status" value="1"/>
</dbReference>
<evidence type="ECO:0000259" key="16">
    <source>
        <dbReference type="PROSITE" id="PS50851"/>
    </source>
</evidence>
<dbReference type="PROSITE" id="PS50109">
    <property type="entry name" value="HIS_KIN"/>
    <property type="match status" value="1"/>
</dbReference>
<evidence type="ECO:0000256" key="9">
    <source>
        <dbReference type="ARBA" id="ARBA00022840"/>
    </source>
</evidence>
<dbReference type="GO" id="GO:0005737">
    <property type="term" value="C:cytoplasm"/>
    <property type="evidence" value="ECO:0007669"/>
    <property type="project" value="InterPro"/>
</dbReference>
<dbReference type="PANTHER" id="PTHR43395">
    <property type="entry name" value="SENSOR HISTIDINE KINASE CHEA"/>
    <property type="match status" value="1"/>
</dbReference>
<dbReference type="InterPro" id="IPR004105">
    <property type="entry name" value="CheA-like_dim"/>
</dbReference>
<feature type="domain" description="Histidine kinase" evidence="15">
    <location>
        <begin position="301"/>
        <end position="576"/>
    </location>
</feature>
<dbReference type="Gene3D" id="2.30.30.40">
    <property type="entry name" value="SH3 Domains"/>
    <property type="match status" value="1"/>
</dbReference>
<dbReference type="InterPro" id="IPR036890">
    <property type="entry name" value="HATPase_C_sf"/>
</dbReference>
<dbReference type="AlphaFoldDB" id="A0A502LAH0"/>
<feature type="compositionally biased region" description="Polar residues" evidence="14">
    <location>
        <begin position="313"/>
        <end position="323"/>
    </location>
</feature>
<evidence type="ECO:0000256" key="1">
    <source>
        <dbReference type="ARBA" id="ARBA00000085"/>
    </source>
</evidence>
<evidence type="ECO:0000256" key="14">
    <source>
        <dbReference type="SAM" id="MobiDB-lite"/>
    </source>
</evidence>
<dbReference type="SUPFAM" id="SSF47384">
    <property type="entry name" value="Homodimeric domain of signal transducing histidine kinase"/>
    <property type="match status" value="1"/>
</dbReference>
<dbReference type="GO" id="GO:0005524">
    <property type="term" value="F:ATP binding"/>
    <property type="evidence" value="ECO:0007669"/>
    <property type="project" value="UniProtKB-KW"/>
</dbReference>
<keyword evidence="10" id="KW-0902">Two-component regulatory system</keyword>
<dbReference type="PRINTS" id="PR00344">
    <property type="entry name" value="BCTRLSENSOR"/>
</dbReference>
<dbReference type="CDD" id="cd16916">
    <property type="entry name" value="HATPase_CheA-like"/>
    <property type="match status" value="1"/>
</dbReference>
<sequence length="727" mass="81526">MSLDAALETFYAEAKEHLESMEHILLQLDEGEYNDETLNDIFRSAHTIKGSAGIFALEHIVEFTHVIENVLDRARENEITIETKLVNLLFQCRDHIQALVKTSSEEFNDNISLQESGANLLTQLSPWINEQEPSSTQNEAEEKLPAINQENLTQQKCWHISLRLSSDCLKNGMDPISFITFLSGLGEIKHIETITDNFPSINNYDAETLYFAYEISLSTDADLATIENTFMFVQDDSDITILSPEATVDDYLALIDALPEDNQRLRDVFIKCGSLTEQTLAQAHKNKEEIEALNSKSQRDEVPPQPKALLETLKNSDLQQQKSTNERKSNKQIRIDSDRLDNLINLIGELVINQQRIDLLASTSKNPDLLEAVDDFEGFTEQIRDAALKLRMVQIGGIFQRFKRVVRDTAQELNKEIELHIEGAETELDRLMVEKLGDPLTHIIRNAMDHGLEPVEQRVSVGKQSTGQLKLAAYHEAGHVVIAISDDGKGIDIEVIRRKAIEKNIISAEMKLTDNELFHLIFHPGFSTASTVTNLSGRGVGMDVVKRNVESLQGSIEINSTLGKGSEFKIRLPLTLAIIDGFHVQSQDTHFIIPQTTITECIDLTSHQHIEGRHCIDLRGEMIPFLNISEIFMLNGQPNQKMPNKKSIPREELVIVQFGNDIAGIAVDRLYGEIQTVVKPLGPIFNSLKGIGGSTLLGNGDIAFILDIPQLIEMAINRDLSHRHLAN</sequence>
<evidence type="ECO:0000256" key="4">
    <source>
        <dbReference type="ARBA" id="ARBA00022500"/>
    </source>
</evidence>
<evidence type="ECO:0000256" key="12">
    <source>
        <dbReference type="PROSITE-ProRule" id="PRU00110"/>
    </source>
</evidence>
<feature type="domain" description="HPt" evidence="17">
    <location>
        <begin position="1"/>
        <end position="103"/>
    </location>
</feature>
<evidence type="ECO:0000256" key="10">
    <source>
        <dbReference type="ARBA" id="ARBA00023012"/>
    </source>
</evidence>
<dbReference type="RefSeq" id="WP_140600845.1">
    <property type="nucleotide sequence ID" value="NZ_SAWY01000001.1"/>
</dbReference>
<dbReference type="InterPro" id="IPR036641">
    <property type="entry name" value="HPT_dom_sf"/>
</dbReference>
<organism evidence="18 19">
    <name type="scientific">Litorilituus lipolyticus</name>
    <dbReference type="NCBI Taxonomy" id="2491017"/>
    <lineage>
        <taxon>Bacteria</taxon>
        <taxon>Pseudomonadati</taxon>
        <taxon>Pseudomonadota</taxon>
        <taxon>Gammaproteobacteria</taxon>
        <taxon>Alteromonadales</taxon>
        <taxon>Colwelliaceae</taxon>
        <taxon>Litorilituus</taxon>
    </lineage>
</organism>
<keyword evidence="19" id="KW-1185">Reference proteome</keyword>
<evidence type="ECO:0000256" key="3">
    <source>
        <dbReference type="ARBA" id="ARBA00021495"/>
    </source>
</evidence>
<comment type="caution">
    <text evidence="18">The sequence shown here is derived from an EMBL/GenBank/DDBJ whole genome shotgun (WGS) entry which is preliminary data.</text>
</comment>
<dbReference type="Gene3D" id="3.30.565.10">
    <property type="entry name" value="Histidine kinase-like ATPase, C-terminal domain"/>
    <property type="match status" value="1"/>
</dbReference>
<keyword evidence="9" id="KW-0067">ATP-binding</keyword>
<dbReference type="OrthoDB" id="9803176at2"/>
<proteinExistence type="predicted"/>
<dbReference type="Gene3D" id="1.10.287.560">
    <property type="entry name" value="Histidine kinase CheA-like, homodimeric domain"/>
    <property type="match status" value="1"/>
</dbReference>
<dbReference type="Pfam" id="PF02895">
    <property type="entry name" value="H-kinase_dim"/>
    <property type="match status" value="1"/>
</dbReference>
<name>A0A502LAH0_9GAMM</name>
<evidence type="ECO:0000256" key="13">
    <source>
        <dbReference type="SAM" id="Coils"/>
    </source>
</evidence>
<evidence type="ECO:0000313" key="18">
    <source>
        <dbReference type="EMBL" id="TPH19261.1"/>
    </source>
</evidence>
<dbReference type="InterPro" id="IPR051315">
    <property type="entry name" value="Bact_Chemotaxis_CheA"/>
</dbReference>
<dbReference type="SMART" id="SM00260">
    <property type="entry name" value="CheW"/>
    <property type="match status" value="1"/>
</dbReference>
<dbReference type="InterPro" id="IPR037006">
    <property type="entry name" value="CheA-like_homodim_sf"/>
</dbReference>
<dbReference type="SUPFAM" id="SSF55874">
    <property type="entry name" value="ATPase domain of HSP90 chaperone/DNA topoisomerase II/histidine kinase"/>
    <property type="match status" value="1"/>
</dbReference>
<evidence type="ECO:0000259" key="15">
    <source>
        <dbReference type="PROSITE" id="PS50109"/>
    </source>
</evidence>
<evidence type="ECO:0000256" key="2">
    <source>
        <dbReference type="ARBA" id="ARBA00012438"/>
    </source>
</evidence>
<dbReference type="SMART" id="SM00387">
    <property type="entry name" value="HATPase_c"/>
    <property type="match status" value="1"/>
</dbReference>
<dbReference type="GO" id="GO:0006935">
    <property type="term" value="P:chemotaxis"/>
    <property type="evidence" value="ECO:0007669"/>
    <property type="project" value="UniProtKB-KW"/>
</dbReference>
<evidence type="ECO:0000256" key="8">
    <source>
        <dbReference type="ARBA" id="ARBA00022777"/>
    </source>
</evidence>
<dbReference type="Pfam" id="PF01584">
    <property type="entry name" value="CheW"/>
    <property type="match status" value="1"/>
</dbReference>
<keyword evidence="6" id="KW-0808">Transferase</keyword>
<comment type="catalytic activity">
    <reaction evidence="1">
        <text>ATP + protein L-histidine = ADP + protein N-phospho-L-histidine.</text>
        <dbReference type="EC" id="2.7.13.3"/>
    </reaction>
</comment>
<dbReference type="Pfam" id="PF01627">
    <property type="entry name" value="Hpt"/>
    <property type="match status" value="1"/>
</dbReference>
<comment type="function">
    <text evidence="11">Involved in the transmission of sensory signals from the chemoreceptors to the flagellar motors. CheA is autophosphorylated; it can transfer its phosphate group to either CheB or CheY.</text>
</comment>
<keyword evidence="8" id="KW-0418">Kinase</keyword>
<keyword evidence="7" id="KW-0547">Nucleotide-binding</keyword>
<dbReference type="Proteomes" id="UP000315303">
    <property type="component" value="Unassembled WGS sequence"/>
</dbReference>
<evidence type="ECO:0000256" key="11">
    <source>
        <dbReference type="ARBA" id="ARBA00035100"/>
    </source>
</evidence>
<dbReference type="SUPFAM" id="SSF50341">
    <property type="entry name" value="CheW-like"/>
    <property type="match status" value="1"/>
</dbReference>
<dbReference type="InterPro" id="IPR003594">
    <property type="entry name" value="HATPase_dom"/>
</dbReference>
<keyword evidence="13" id="KW-0175">Coiled coil</keyword>
<evidence type="ECO:0000256" key="6">
    <source>
        <dbReference type="ARBA" id="ARBA00022679"/>
    </source>
</evidence>
<dbReference type="PROSITE" id="PS50894">
    <property type="entry name" value="HPT"/>
    <property type="match status" value="1"/>
</dbReference>
<dbReference type="Pfam" id="PF02518">
    <property type="entry name" value="HATPase_c"/>
    <property type="match status" value="1"/>
</dbReference>
<protein>
    <recommendedName>
        <fullName evidence="3">Chemotaxis protein CheA</fullName>
        <ecNumber evidence="2">2.7.13.3</ecNumber>
    </recommendedName>
</protein>
<keyword evidence="5 12" id="KW-0597">Phosphoprotein</keyword>
<dbReference type="InterPro" id="IPR036097">
    <property type="entry name" value="HisK_dim/P_sf"/>
</dbReference>
<dbReference type="GO" id="GO:0000155">
    <property type="term" value="F:phosphorelay sensor kinase activity"/>
    <property type="evidence" value="ECO:0007669"/>
    <property type="project" value="InterPro"/>
</dbReference>
<reference evidence="18 19" key="1">
    <citation type="submission" date="2019-01" db="EMBL/GenBank/DDBJ databases">
        <title>Litorilituus lipolytica sp. nov., isolated from intertidal sand of the Yellow Sea in China.</title>
        <authorList>
            <person name="Liu A."/>
        </authorList>
    </citation>
    <scope>NUCLEOTIDE SEQUENCE [LARGE SCALE GENOMIC DNA]</scope>
    <source>
        <strain evidence="18 19">RZ04</strain>
    </source>
</reference>
<dbReference type="PROSITE" id="PS50851">
    <property type="entry name" value="CHEW"/>
    <property type="match status" value="1"/>
</dbReference>
<evidence type="ECO:0000256" key="5">
    <source>
        <dbReference type="ARBA" id="ARBA00022553"/>
    </source>
</evidence>
<feature type="region of interest" description="Disordered" evidence="14">
    <location>
        <begin position="311"/>
        <end position="332"/>
    </location>
</feature>
<dbReference type="EMBL" id="SAWY01000001">
    <property type="protein sequence ID" value="TPH19261.1"/>
    <property type="molecule type" value="Genomic_DNA"/>
</dbReference>
<dbReference type="InterPro" id="IPR004358">
    <property type="entry name" value="Sig_transdc_His_kin-like_C"/>
</dbReference>
<dbReference type="InterPro" id="IPR008207">
    <property type="entry name" value="Sig_transdc_His_kin_Hpt_dom"/>
</dbReference>
<dbReference type="EC" id="2.7.13.3" evidence="2"/>
<feature type="domain" description="CheW-like" evidence="16">
    <location>
        <begin position="578"/>
        <end position="717"/>
    </location>
</feature>
<dbReference type="SUPFAM" id="SSF47226">
    <property type="entry name" value="Histidine-containing phosphotransfer domain, HPT domain"/>
    <property type="match status" value="1"/>
</dbReference>
<evidence type="ECO:0000256" key="7">
    <source>
        <dbReference type="ARBA" id="ARBA00022741"/>
    </source>
</evidence>
<dbReference type="InterPro" id="IPR036061">
    <property type="entry name" value="CheW-like_dom_sf"/>
</dbReference>
<feature type="modified residue" description="Phosphohistidine" evidence="12">
    <location>
        <position position="46"/>
    </location>
</feature>